<sequence>MKWRIKRLPSEAFKKTVEYWERKKEPITGPIPERCFPLRLWYMYHDVICSVIEVDEKNSRIKLYNFTDSYLKRAFGRNS</sequence>
<dbReference type="EMBL" id="QSON01000026">
    <property type="protein sequence ID" value="RGI96011.1"/>
    <property type="molecule type" value="Genomic_DNA"/>
</dbReference>
<protein>
    <submittedName>
        <fullName evidence="1">Uncharacterized protein</fullName>
    </submittedName>
</protein>
<accession>A0A374NXF9</accession>
<reference evidence="1 2" key="1">
    <citation type="submission" date="2018-08" db="EMBL/GenBank/DDBJ databases">
        <title>A genome reference for cultivated species of the human gut microbiota.</title>
        <authorList>
            <person name="Zou Y."/>
            <person name="Xue W."/>
            <person name="Luo G."/>
        </authorList>
    </citation>
    <scope>NUCLEOTIDE SEQUENCE [LARGE SCALE GENOMIC DNA]</scope>
    <source>
        <strain evidence="1 2">TM09-12</strain>
    </source>
</reference>
<dbReference type="AlphaFoldDB" id="A0A374NXF9"/>
<dbReference type="Proteomes" id="UP000263014">
    <property type="component" value="Unassembled WGS sequence"/>
</dbReference>
<evidence type="ECO:0000313" key="2">
    <source>
        <dbReference type="Proteomes" id="UP000263014"/>
    </source>
</evidence>
<evidence type="ECO:0000313" key="1">
    <source>
        <dbReference type="EMBL" id="RGI96011.1"/>
    </source>
</evidence>
<organism evidence="1 2">
    <name type="scientific">Hungatella hathewayi</name>
    <dbReference type="NCBI Taxonomy" id="154046"/>
    <lineage>
        <taxon>Bacteria</taxon>
        <taxon>Bacillati</taxon>
        <taxon>Bacillota</taxon>
        <taxon>Clostridia</taxon>
        <taxon>Lachnospirales</taxon>
        <taxon>Lachnospiraceae</taxon>
        <taxon>Hungatella</taxon>
    </lineage>
</organism>
<proteinExistence type="predicted"/>
<gene>
    <name evidence="1" type="ORF">DXD79_30370</name>
</gene>
<name>A0A374NXF9_9FIRM</name>
<comment type="caution">
    <text evidence="1">The sequence shown here is derived from an EMBL/GenBank/DDBJ whole genome shotgun (WGS) entry which is preliminary data.</text>
</comment>